<reference evidence="4" key="2">
    <citation type="submission" date="2025-09" db="UniProtKB">
        <authorList>
            <consortium name="Ensembl"/>
        </authorList>
    </citation>
    <scope>IDENTIFICATION</scope>
</reference>
<dbReference type="Pfam" id="PF16017">
    <property type="entry name" value="BTB_3"/>
    <property type="match status" value="1"/>
</dbReference>
<protein>
    <recommendedName>
        <fullName evidence="3">BTBD10/KCTD20 BTB/POZ domain-containing protein</fullName>
    </recommendedName>
</protein>
<dbReference type="Ensembl" id="ENSMCST00000017119.1">
    <property type="protein sequence ID" value="ENSMCSP00000016694.1"/>
    <property type="gene ID" value="ENSMCSG00000011747.1"/>
</dbReference>
<evidence type="ECO:0000313" key="4">
    <source>
        <dbReference type="Ensembl" id="ENSMCSP00000016694.1"/>
    </source>
</evidence>
<keyword evidence="2" id="KW-0963">Cytoplasm</keyword>
<name>A0A8C5U8L2_9PASS</name>
<dbReference type="AlphaFoldDB" id="A0A8C5U8L2"/>
<dbReference type="GO" id="GO:0005737">
    <property type="term" value="C:cytoplasm"/>
    <property type="evidence" value="ECO:0007669"/>
    <property type="project" value="UniProtKB-SubCell"/>
</dbReference>
<feature type="domain" description="BTBD10/KCTD20 BTB/POZ" evidence="3">
    <location>
        <begin position="116"/>
        <end position="145"/>
    </location>
</feature>
<dbReference type="PANTHER" id="PTHR21637:SF1">
    <property type="entry name" value="BTB_POZ DOMAIN-CONTAINING PROTEIN KCTD20"/>
    <property type="match status" value="1"/>
</dbReference>
<evidence type="ECO:0000313" key="5">
    <source>
        <dbReference type="Proteomes" id="UP000694560"/>
    </source>
</evidence>
<accession>A0A8C5U8L2</accession>
<evidence type="ECO:0000256" key="2">
    <source>
        <dbReference type="ARBA" id="ARBA00022490"/>
    </source>
</evidence>
<dbReference type="InterPro" id="IPR039885">
    <property type="entry name" value="BTBD10/KCTD20_BTB/POZ"/>
</dbReference>
<keyword evidence="5" id="KW-1185">Reference proteome</keyword>
<dbReference type="InterPro" id="IPR039886">
    <property type="entry name" value="BTBD10/KCTD20"/>
</dbReference>
<dbReference type="Proteomes" id="UP000694560">
    <property type="component" value="Unplaced"/>
</dbReference>
<evidence type="ECO:0000256" key="1">
    <source>
        <dbReference type="ARBA" id="ARBA00004496"/>
    </source>
</evidence>
<reference evidence="4" key="1">
    <citation type="submission" date="2025-08" db="UniProtKB">
        <authorList>
            <consortium name="Ensembl"/>
        </authorList>
    </citation>
    <scope>IDENTIFICATION</scope>
</reference>
<evidence type="ECO:0000259" key="3">
    <source>
        <dbReference type="Pfam" id="PF16017"/>
    </source>
</evidence>
<comment type="subcellular location">
    <subcellularLocation>
        <location evidence="1">Cytoplasm</location>
    </subcellularLocation>
</comment>
<dbReference type="OrthoDB" id="10034757at2759"/>
<proteinExistence type="predicted"/>
<dbReference type="PANTHER" id="PTHR21637">
    <property type="entry name" value="BTB/POZ DOMAIN-CONTAINING PROTEIN 10-RELATED"/>
    <property type="match status" value="1"/>
</dbReference>
<organism evidence="4 5">
    <name type="scientific">Malurus cyaneus samueli</name>
    <dbReference type="NCBI Taxonomy" id="2593467"/>
    <lineage>
        <taxon>Eukaryota</taxon>
        <taxon>Metazoa</taxon>
        <taxon>Chordata</taxon>
        <taxon>Craniata</taxon>
        <taxon>Vertebrata</taxon>
        <taxon>Euteleostomi</taxon>
        <taxon>Archelosauria</taxon>
        <taxon>Archosauria</taxon>
        <taxon>Dinosauria</taxon>
        <taxon>Saurischia</taxon>
        <taxon>Theropoda</taxon>
        <taxon>Coelurosauria</taxon>
        <taxon>Aves</taxon>
        <taxon>Neognathae</taxon>
        <taxon>Neoaves</taxon>
        <taxon>Telluraves</taxon>
        <taxon>Australaves</taxon>
        <taxon>Passeriformes</taxon>
        <taxon>Meliphagoidea</taxon>
        <taxon>Maluridae</taxon>
        <taxon>Malurus</taxon>
    </lineage>
</organism>
<dbReference type="GO" id="GO:0042327">
    <property type="term" value="P:positive regulation of phosphorylation"/>
    <property type="evidence" value="ECO:0007669"/>
    <property type="project" value="TreeGrafter"/>
</dbReference>
<sequence length="178" mass="19002">MNVNCAGGTDWSRNQESSCPVENRTVAAHESEESSVVLGGHSPAVPRAEGLDSECRHNTCPVSPQISSVLSAPEEPHNCHFPDGNKRQPEYFNSQERHGCCALSSSSSSQTVAPEKVTLVVDGTRFAVNPQIFTAHPDTMLGSVCLVCKQYICLQLITSLLNGQYDNAPSPSAATSLS</sequence>